<sequence length="301" mass="34102">MPTEREEALIELGESLGSSRRPGRAPAIEDLVAEAYDWIAPASKGLSVAVHEEFESFRQLEIYRELFFKLRTELESQSEAREVTELAVATKGSEFDEFKWDRAVKERELDLEDEVLNAAIACARCCEGQLKQAREKMRSLKEDLNHAHRDMRLVEERMVYLELEVWAEKEEEEGAFERACVSRTETKKLWSKLIEEVGFDYPKDQLLPQIRLKEDHFKYPSQVANCLDALRMLEVQDRLGIMQEDEEVANEGNGEEAISEDADKGLDDDAGPSSSSEKPDSLSSNVVPLDSPPAHAADIAP</sequence>
<evidence type="ECO:0000313" key="3">
    <source>
        <dbReference type="EMBL" id="ONK73637.1"/>
    </source>
</evidence>
<protein>
    <submittedName>
        <fullName evidence="3">Uncharacterized protein</fullName>
    </submittedName>
</protein>
<dbReference type="Gramene" id="ONK73637">
    <property type="protein sequence ID" value="ONK73637"/>
    <property type="gene ID" value="A4U43_C04F33690"/>
</dbReference>
<evidence type="ECO:0000256" key="1">
    <source>
        <dbReference type="SAM" id="Coils"/>
    </source>
</evidence>
<evidence type="ECO:0000313" key="4">
    <source>
        <dbReference type="Proteomes" id="UP000243459"/>
    </source>
</evidence>
<feature type="coiled-coil region" evidence="1">
    <location>
        <begin position="123"/>
        <end position="157"/>
    </location>
</feature>
<dbReference type="EMBL" id="CM007384">
    <property type="protein sequence ID" value="ONK73637.1"/>
    <property type="molecule type" value="Genomic_DNA"/>
</dbReference>
<gene>
    <name evidence="3" type="ORF">A4U43_C04F33690</name>
</gene>
<evidence type="ECO:0000256" key="2">
    <source>
        <dbReference type="SAM" id="MobiDB-lite"/>
    </source>
</evidence>
<dbReference type="AlphaFoldDB" id="A0A5P1F8B7"/>
<dbReference type="Proteomes" id="UP000243459">
    <property type="component" value="Chromosome 4"/>
</dbReference>
<reference evidence="4" key="1">
    <citation type="journal article" date="2017" name="Nat. Commun.">
        <title>The asparagus genome sheds light on the origin and evolution of a young Y chromosome.</title>
        <authorList>
            <person name="Harkess A."/>
            <person name="Zhou J."/>
            <person name="Xu C."/>
            <person name="Bowers J.E."/>
            <person name="Van der Hulst R."/>
            <person name="Ayyampalayam S."/>
            <person name="Mercati F."/>
            <person name="Riccardi P."/>
            <person name="McKain M.R."/>
            <person name="Kakrana A."/>
            <person name="Tang H."/>
            <person name="Ray J."/>
            <person name="Groenendijk J."/>
            <person name="Arikit S."/>
            <person name="Mathioni S.M."/>
            <person name="Nakano M."/>
            <person name="Shan H."/>
            <person name="Telgmann-Rauber A."/>
            <person name="Kanno A."/>
            <person name="Yue Z."/>
            <person name="Chen H."/>
            <person name="Li W."/>
            <person name="Chen Y."/>
            <person name="Xu X."/>
            <person name="Zhang Y."/>
            <person name="Luo S."/>
            <person name="Chen H."/>
            <person name="Gao J."/>
            <person name="Mao Z."/>
            <person name="Pires J.C."/>
            <person name="Luo M."/>
            <person name="Kudrna D."/>
            <person name="Wing R.A."/>
            <person name="Meyers B.C."/>
            <person name="Yi K."/>
            <person name="Kong H."/>
            <person name="Lavrijsen P."/>
            <person name="Sunseri F."/>
            <person name="Falavigna A."/>
            <person name="Ye Y."/>
            <person name="Leebens-Mack J.H."/>
            <person name="Chen G."/>
        </authorList>
    </citation>
    <scope>NUCLEOTIDE SEQUENCE [LARGE SCALE GENOMIC DNA]</scope>
    <source>
        <strain evidence="4">cv. DH0086</strain>
    </source>
</reference>
<proteinExistence type="predicted"/>
<keyword evidence="1" id="KW-0175">Coiled coil</keyword>
<accession>A0A5P1F8B7</accession>
<organism evidence="3 4">
    <name type="scientific">Asparagus officinalis</name>
    <name type="common">Garden asparagus</name>
    <dbReference type="NCBI Taxonomy" id="4686"/>
    <lineage>
        <taxon>Eukaryota</taxon>
        <taxon>Viridiplantae</taxon>
        <taxon>Streptophyta</taxon>
        <taxon>Embryophyta</taxon>
        <taxon>Tracheophyta</taxon>
        <taxon>Spermatophyta</taxon>
        <taxon>Magnoliopsida</taxon>
        <taxon>Liliopsida</taxon>
        <taxon>Asparagales</taxon>
        <taxon>Asparagaceae</taxon>
        <taxon>Asparagoideae</taxon>
        <taxon>Asparagus</taxon>
    </lineage>
</organism>
<feature type="compositionally biased region" description="Low complexity" evidence="2">
    <location>
        <begin position="273"/>
        <end position="284"/>
    </location>
</feature>
<feature type="region of interest" description="Disordered" evidence="2">
    <location>
        <begin position="244"/>
        <end position="301"/>
    </location>
</feature>
<name>A0A5P1F8B7_ASPOF</name>
<keyword evidence="4" id="KW-1185">Reference proteome</keyword>
<feature type="compositionally biased region" description="Acidic residues" evidence="2">
    <location>
        <begin position="244"/>
        <end position="260"/>
    </location>
</feature>